<sequence length="191" mass="21893">METKNYFQALSHIDKIPVGMSAYLMHSLKEYRFKRQGKIQAADPQAIFLAYLQHGSARLYAVDRETHEQHTVDFYLPGNFLPLPAPAGHSFQADLYIEFLEESTVLALSEKHFRYLPKLFSECTLLYHKMYSSHLLSQISRMIARENSSADERLMQLSTSRPHLFNVASVKDLASYLGMHPNTLSKLKGNP</sequence>
<dbReference type="AlphaFoldDB" id="A0A366L6J5"/>
<dbReference type="SUPFAM" id="SSF51206">
    <property type="entry name" value="cAMP-binding domain-like"/>
    <property type="match status" value="1"/>
</dbReference>
<dbReference type="EMBL" id="QNQU01000005">
    <property type="protein sequence ID" value="RBQ08914.1"/>
    <property type="molecule type" value="Genomic_DNA"/>
</dbReference>
<dbReference type="Gene3D" id="2.60.120.10">
    <property type="entry name" value="Jelly Rolls"/>
    <property type="match status" value="1"/>
</dbReference>
<organism evidence="1 2">
    <name type="scientific">Pedobacter miscanthi</name>
    <dbReference type="NCBI Taxonomy" id="2259170"/>
    <lineage>
        <taxon>Bacteria</taxon>
        <taxon>Pseudomonadati</taxon>
        <taxon>Bacteroidota</taxon>
        <taxon>Sphingobacteriia</taxon>
        <taxon>Sphingobacteriales</taxon>
        <taxon>Sphingobacteriaceae</taxon>
        <taxon>Pedobacter</taxon>
    </lineage>
</organism>
<dbReference type="RefSeq" id="WP_113948089.1">
    <property type="nucleotide sequence ID" value="NZ_QNQU01000005.1"/>
</dbReference>
<dbReference type="OrthoDB" id="770522at2"/>
<dbReference type="InterPro" id="IPR014710">
    <property type="entry name" value="RmlC-like_jellyroll"/>
</dbReference>
<dbReference type="Proteomes" id="UP000252081">
    <property type="component" value="Unassembled WGS sequence"/>
</dbReference>
<comment type="caution">
    <text evidence="1">The sequence shown here is derived from an EMBL/GenBank/DDBJ whole genome shotgun (WGS) entry which is preliminary data.</text>
</comment>
<evidence type="ECO:0000313" key="1">
    <source>
        <dbReference type="EMBL" id="RBQ08914.1"/>
    </source>
</evidence>
<keyword evidence="2" id="KW-1185">Reference proteome</keyword>
<accession>A0A366L6J5</accession>
<evidence type="ECO:0000313" key="2">
    <source>
        <dbReference type="Proteomes" id="UP000252081"/>
    </source>
</evidence>
<protein>
    <recommendedName>
        <fullName evidence="3">Crp/Fnr family transcriptional regulator</fullName>
    </recommendedName>
</protein>
<proteinExistence type="predicted"/>
<name>A0A366L6J5_9SPHI</name>
<reference evidence="1 2" key="1">
    <citation type="submission" date="2018-07" db="EMBL/GenBank/DDBJ databases">
        <title>A draft genome of a endophytic bacteria, a new species of Pedobacter.</title>
        <authorList>
            <person name="Zhang Z.D."/>
            <person name="Chen Z.J."/>
        </authorList>
    </citation>
    <scope>NUCLEOTIDE SEQUENCE [LARGE SCALE GENOMIC DNA]</scope>
    <source>
        <strain evidence="1 2">RS10</strain>
    </source>
</reference>
<evidence type="ECO:0008006" key="3">
    <source>
        <dbReference type="Google" id="ProtNLM"/>
    </source>
</evidence>
<dbReference type="InterPro" id="IPR018490">
    <property type="entry name" value="cNMP-bd_dom_sf"/>
</dbReference>
<gene>
    <name evidence="1" type="ORF">DRW42_06810</name>
</gene>